<feature type="signal peptide" evidence="1">
    <location>
        <begin position="1"/>
        <end position="22"/>
    </location>
</feature>
<comment type="caution">
    <text evidence="2">The sequence shown here is derived from an EMBL/GenBank/DDBJ whole genome shotgun (WGS) entry which is preliminary data.</text>
</comment>
<feature type="chain" id="PRO_5046785908" description="DUF4148 domain-containing protein" evidence="1">
    <location>
        <begin position="23"/>
        <end position="132"/>
    </location>
</feature>
<evidence type="ECO:0008006" key="4">
    <source>
        <dbReference type="Google" id="ProtNLM"/>
    </source>
</evidence>
<accession>A0ABT5WK41</accession>
<keyword evidence="3" id="KW-1185">Reference proteome</keyword>
<dbReference type="Proteomes" id="UP001216253">
    <property type="component" value="Unassembled WGS sequence"/>
</dbReference>
<dbReference type="EMBL" id="JARESE010000001">
    <property type="protein sequence ID" value="MDE8650410.1"/>
    <property type="molecule type" value="Genomic_DNA"/>
</dbReference>
<protein>
    <recommendedName>
        <fullName evidence="4">DUF4148 domain-containing protein</fullName>
    </recommendedName>
</protein>
<organism evidence="2 3">
    <name type="scientific">Novosphingobium album</name>
    <name type="common">ex Liu et al. 2023</name>
    <dbReference type="NCBI Taxonomy" id="3031130"/>
    <lineage>
        <taxon>Bacteria</taxon>
        <taxon>Pseudomonadati</taxon>
        <taxon>Pseudomonadota</taxon>
        <taxon>Alphaproteobacteria</taxon>
        <taxon>Sphingomonadales</taxon>
        <taxon>Sphingomonadaceae</taxon>
        <taxon>Novosphingobium</taxon>
    </lineage>
</organism>
<evidence type="ECO:0000313" key="3">
    <source>
        <dbReference type="Proteomes" id="UP001216253"/>
    </source>
</evidence>
<proteinExistence type="predicted"/>
<keyword evidence="1" id="KW-0732">Signal</keyword>
<gene>
    <name evidence="2" type="ORF">PYV00_01600</name>
</gene>
<evidence type="ECO:0000256" key="1">
    <source>
        <dbReference type="SAM" id="SignalP"/>
    </source>
</evidence>
<name>A0ABT5WK41_9SPHN</name>
<evidence type="ECO:0000313" key="2">
    <source>
        <dbReference type="EMBL" id="MDE8650410.1"/>
    </source>
</evidence>
<sequence length="132" mass="14387">MPSTLRNIGRLALTGIALTVFAVPASAQIAPRAPPGSESSPDIFDVGPHDAAIPLDRKLDDARDSIHRGRKNGELSKAEARALRKDARLTGTLADRYGQDGTSDAERRELDTRVQVLQSMTNAQRFQTRQKP</sequence>
<reference evidence="2 3" key="1">
    <citation type="submission" date="2023-03" db="EMBL/GenBank/DDBJ databases">
        <title>NovoSphingobium album sp. nov. isolated from polycyclic aromatic hydrocarbons- and heavy-metal polluted soil.</title>
        <authorList>
            <person name="Liu Z."/>
            <person name="Wang K."/>
        </authorList>
    </citation>
    <scope>NUCLEOTIDE SEQUENCE [LARGE SCALE GENOMIC DNA]</scope>
    <source>
        <strain evidence="2 3">H3SJ31-1</strain>
    </source>
</reference>
<dbReference type="RefSeq" id="WP_275226493.1">
    <property type="nucleotide sequence ID" value="NZ_JARESE010000001.1"/>
</dbReference>